<gene>
    <name evidence="2" type="ORF">GWC95_15320</name>
</gene>
<organism evidence="2 3">
    <name type="scientific">Sediminibacterium roseum</name>
    <dbReference type="NCBI Taxonomy" id="1978412"/>
    <lineage>
        <taxon>Bacteria</taxon>
        <taxon>Pseudomonadati</taxon>
        <taxon>Bacteroidota</taxon>
        <taxon>Chitinophagia</taxon>
        <taxon>Chitinophagales</taxon>
        <taxon>Chitinophagaceae</taxon>
        <taxon>Sediminibacterium</taxon>
    </lineage>
</organism>
<evidence type="ECO:0000313" key="3">
    <source>
        <dbReference type="Proteomes" id="UP000753802"/>
    </source>
</evidence>
<dbReference type="Proteomes" id="UP000753802">
    <property type="component" value="Unassembled WGS sequence"/>
</dbReference>
<reference evidence="2 3" key="1">
    <citation type="submission" date="2020-01" db="EMBL/GenBank/DDBJ databases">
        <title>Genome analysis.</title>
        <authorList>
            <person name="Wu S."/>
            <person name="Wang G."/>
        </authorList>
    </citation>
    <scope>NUCLEOTIDE SEQUENCE [LARGE SCALE GENOMIC DNA]</scope>
    <source>
        <strain evidence="2 3">SYL130</strain>
    </source>
</reference>
<feature type="compositionally biased region" description="Basic and acidic residues" evidence="1">
    <location>
        <begin position="366"/>
        <end position="384"/>
    </location>
</feature>
<evidence type="ECO:0000313" key="2">
    <source>
        <dbReference type="EMBL" id="NCI51297.1"/>
    </source>
</evidence>
<dbReference type="EMBL" id="JAACJS010000015">
    <property type="protein sequence ID" value="NCI51297.1"/>
    <property type="molecule type" value="Genomic_DNA"/>
</dbReference>
<protein>
    <submittedName>
        <fullName evidence="2">Uncharacterized protein</fullName>
    </submittedName>
</protein>
<dbReference type="RefSeq" id="WP_161819582.1">
    <property type="nucleotide sequence ID" value="NZ_JAACJS010000015.1"/>
</dbReference>
<name>A0ABX0A028_9BACT</name>
<proteinExistence type="predicted"/>
<sequence>MEVPDLISPEVWDKVRVAMANQEHWAAYNNTLLFVHEDDLKFFTNPSDAEDFAFDPDRENEKWKVVRINSLEDFQQKVESVMPGVVYKPVEEISVVAEEKLYTMGELLKNKTIVMNADNLEYLKNQLFFLGFGEGLAGQLEERMKQQLPEFSLNATHQFGSDKMEAVIHFRHNEKDGKQAYFCNHYIATLLREDKNRSQFIYINGKGQNVTFKEACNLLNSRSVFKELTPKDGEPYKAWLRIDHEKMDERTGYPKLRQFSANWGFDLKEAIGRMDFKGMKYDDQMKGLMKSLQKGNETKATLLKDGKEVPVVLSANPMLRTLNMYDLKGEPMFYPAQKVEQKYGQAPADAARQEAVLNDSGVKYEKKNLLDKNKPSNGLLDKKPRNSQSRSRKIS</sequence>
<feature type="region of interest" description="Disordered" evidence="1">
    <location>
        <begin position="366"/>
        <end position="395"/>
    </location>
</feature>
<accession>A0ABX0A028</accession>
<comment type="caution">
    <text evidence="2">The sequence shown here is derived from an EMBL/GenBank/DDBJ whole genome shotgun (WGS) entry which is preliminary data.</text>
</comment>
<evidence type="ECO:0000256" key="1">
    <source>
        <dbReference type="SAM" id="MobiDB-lite"/>
    </source>
</evidence>
<keyword evidence="3" id="KW-1185">Reference proteome</keyword>